<keyword evidence="2" id="KW-0732">Signal</keyword>
<dbReference type="Pfam" id="PF01522">
    <property type="entry name" value="Polysacc_deac_1"/>
    <property type="match status" value="1"/>
</dbReference>
<dbReference type="Proteomes" id="UP000006281">
    <property type="component" value="Chromosome"/>
</dbReference>
<dbReference type="AlphaFoldDB" id="K0JWF0"/>
<feature type="compositionally biased region" description="Low complexity" evidence="3">
    <location>
        <begin position="56"/>
        <end position="77"/>
    </location>
</feature>
<sequence>MVGTSFPRCCVRPAAATIRGVNDAPAPTRRSPLALALVAAVCCACGGQPAGETPEAAVQAAPAAETSPAETSPAAPSSAPPASTPPDPASIGANELGQVPVLMYHRLTAQPTSVYDRTPEGFRAELERLAGEGYVPVTAVEYATGRIDLPAGRHPVVLTFDDGDPTQFALGPDGGPAPGTAVAILLDVAARHPGFRPVASLYVNAAPFGTSDGAGVLPWLRDHDFEIGNHTQQHTNLSAAGDEQVQEAIASGLREIQAAVPGYPVTSLALPFGAVPGTASLALRGSSGGTSYEHSCVLLVGANPAPSPYADEFDPLNVPRIRSQDASGDEARYGSTTWLDHLAANPAIRYTSDGVPDRVSYPAAQGVRPAQRFADKAIAY</sequence>
<evidence type="ECO:0000259" key="4">
    <source>
        <dbReference type="Pfam" id="PF01522"/>
    </source>
</evidence>
<dbReference type="EMBL" id="HE804045">
    <property type="protein sequence ID" value="CCH32140.1"/>
    <property type="molecule type" value="Genomic_DNA"/>
</dbReference>
<name>K0JWF0_SACES</name>
<evidence type="ECO:0000313" key="5">
    <source>
        <dbReference type="EMBL" id="CCH32140.1"/>
    </source>
</evidence>
<dbReference type="InterPro" id="IPR011330">
    <property type="entry name" value="Glyco_hydro/deAcase_b/a-brl"/>
</dbReference>
<dbReference type="GO" id="GO:0016810">
    <property type="term" value="F:hydrolase activity, acting on carbon-nitrogen (but not peptide) bonds"/>
    <property type="evidence" value="ECO:0007669"/>
    <property type="project" value="InterPro"/>
</dbReference>
<feature type="compositionally biased region" description="Pro residues" evidence="3">
    <location>
        <begin position="78"/>
        <end position="88"/>
    </location>
</feature>
<comment type="subcellular location">
    <subcellularLocation>
        <location evidence="1">Secreted</location>
    </subcellularLocation>
</comment>
<dbReference type="GO" id="GO:0005975">
    <property type="term" value="P:carbohydrate metabolic process"/>
    <property type="evidence" value="ECO:0007669"/>
    <property type="project" value="InterPro"/>
</dbReference>
<protein>
    <submittedName>
        <fullName evidence="5">Polysaccharide deacetylase</fullName>
    </submittedName>
</protein>
<gene>
    <name evidence="5" type="ordered locus">BN6_48680</name>
</gene>
<organism evidence="5 6">
    <name type="scientific">Saccharothrix espanaensis (strain ATCC 51144 / DSM 44229 / JCM 9112 / NBRC 15066 / NRRL 15764)</name>
    <dbReference type="NCBI Taxonomy" id="1179773"/>
    <lineage>
        <taxon>Bacteria</taxon>
        <taxon>Bacillati</taxon>
        <taxon>Actinomycetota</taxon>
        <taxon>Actinomycetes</taxon>
        <taxon>Pseudonocardiales</taxon>
        <taxon>Pseudonocardiaceae</taxon>
        <taxon>Saccharothrix</taxon>
    </lineage>
</organism>
<dbReference type="PANTHER" id="PTHR34216">
    <property type="match status" value="1"/>
</dbReference>
<evidence type="ECO:0000256" key="2">
    <source>
        <dbReference type="ARBA" id="ARBA00022729"/>
    </source>
</evidence>
<dbReference type="OrthoDB" id="9778320at2"/>
<evidence type="ECO:0000256" key="3">
    <source>
        <dbReference type="SAM" id="MobiDB-lite"/>
    </source>
</evidence>
<proteinExistence type="predicted"/>
<dbReference type="BioCyc" id="SESP1179773:BN6_RS23540-MONOMER"/>
<dbReference type="Gene3D" id="3.20.20.370">
    <property type="entry name" value="Glycoside hydrolase/deacetylase"/>
    <property type="match status" value="1"/>
</dbReference>
<dbReference type="HOGENOM" id="CLU_058366_0_0_11"/>
<evidence type="ECO:0000256" key="1">
    <source>
        <dbReference type="ARBA" id="ARBA00004613"/>
    </source>
</evidence>
<dbReference type="eggNOG" id="COG0726">
    <property type="taxonomic scope" value="Bacteria"/>
</dbReference>
<accession>K0JWF0</accession>
<dbReference type="STRING" id="1179773.BN6_48680"/>
<dbReference type="InterPro" id="IPR002509">
    <property type="entry name" value="NODB_dom"/>
</dbReference>
<dbReference type="InterPro" id="IPR051398">
    <property type="entry name" value="Polysacch_Deacetylase"/>
</dbReference>
<dbReference type="RefSeq" id="WP_015102252.1">
    <property type="nucleotide sequence ID" value="NC_019673.1"/>
</dbReference>
<evidence type="ECO:0000313" key="6">
    <source>
        <dbReference type="Proteomes" id="UP000006281"/>
    </source>
</evidence>
<dbReference type="PATRIC" id="fig|1179773.3.peg.4883"/>
<dbReference type="PANTHER" id="PTHR34216:SF3">
    <property type="entry name" value="POLY-BETA-1,6-N-ACETYL-D-GLUCOSAMINE N-DEACETYLASE"/>
    <property type="match status" value="1"/>
</dbReference>
<reference evidence="5 6" key="1">
    <citation type="journal article" date="2012" name="BMC Genomics">
        <title>Complete genome sequence of Saccharothrix espanaensis DSM 44229T and comparison to the other completely sequenced Pseudonocardiaceae.</title>
        <authorList>
            <person name="Strobel T."/>
            <person name="Al-Dilaimi A."/>
            <person name="Blom J."/>
            <person name="Gessner A."/>
            <person name="Kalinowski J."/>
            <person name="Luzhetska M."/>
            <person name="Puhler A."/>
            <person name="Szczepanowski R."/>
            <person name="Bechthold A."/>
            <person name="Ruckert C."/>
        </authorList>
    </citation>
    <scope>NUCLEOTIDE SEQUENCE [LARGE SCALE GENOMIC DNA]</scope>
    <source>
        <strain evidence="6">ATCC 51144 / DSM 44229 / JCM 9112 / NBRC 15066 / NRRL 15764</strain>
    </source>
</reference>
<feature type="domain" description="NodB homology" evidence="4">
    <location>
        <begin position="221"/>
        <end position="279"/>
    </location>
</feature>
<dbReference type="GO" id="GO:0005576">
    <property type="term" value="C:extracellular region"/>
    <property type="evidence" value="ECO:0007669"/>
    <property type="project" value="UniProtKB-SubCell"/>
</dbReference>
<feature type="region of interest" description="Disordered" evidence="3">
    <location>
        <begin position="56"/>
        <end position="93"/>
    </location>
</feature>
<dbReference type="SUPFAM" id="SSF88713">
    <property type="entry name" value="Glycoside hydrolase/deacetylase"/>
    <property type="match status" value="1"/>
</dbReference>
<keyword evidence="6" id="KW-1185">Reference proteome</keyword>
<dbReference type="KEGG" id="sesp:BN6_48680"/>